<sequence>MLTVISPAPHRLAMSAEVADALAGGTAVVALESTILSHGLPPGRNLEVGRRLERTVRDAGAVPATIAVLDGQALVGLSPVQLERVCAPDAGLDKLSLRDLGPVLALGGSGATTVASTAVLAHAAGIGVFGTGGLGGVHLPLPGASVTWDVSADLGALARTPVLVVCSGMKSILDIPATLEVLETNSVPVLGYRTDEFPSFYLRSSGLPVPRRVDDPAQVAAIVSAHRHFADSGVLLANPIPPESEMDRELHDRLLAEGLELVASRAVSGADVTPVLLEHFHTASGGASLDANEELVVANVRLAAEVAVELAS</sequence>
<feature type="binding site" evidence="6">
    <location>
        <begin position="151"/>
        <end position="153"/>
    </location>
    <ligand>
        <name>substrate</name>
    </ligand>
</feature>
<feature type="binding site" evidence="6">
    <location>
        <position position="149"/>
    </location>
    <ligand>
        <name>Mn(2+)</name>
        <dbReference type="ChEBI" id="CHEBI:29035"/>
    </ligand>
</feature>
<dbReference type="GO" id="GO:0005737">
    <property type="term" value="C:cytoplasm"/>
    <property type="evidence" value="ECO:0007669"/>
    <property type="project" value="TreeGrafter"/>
</dbReference>
<keyword evidence="3 6" id="KW-0464">Manganese</keyword>
<comment type="caution">
    <text evidence="7">The sequence shown here is derived from an EMBL/GenBank/DDBJ whole genome shotgun (WGS) entry which is preliminary data.</text>
</comment>
<dbReference type="PANTHER" id="PTHR42909:SF1">
    <property type="entry name" value="CARBOHYDRATE KINASE PFKB DOMAIN-CONTAINING PROTEIN"/>
    <property type="match status" value="1"/>
</dbReference>
<dbReference type="GO" id="GO:0004730">
    <property type="term" value="F:pseudouridylate synthase activity"/>
    <property type="evidence" value="ECO:0007669"/>
    <property type="project" value="UniProtKB-UniRule"/>
</dbReference>
<evidence type="ECO:0000313" key="8">
    <source>
        <dbReference type="Proteomes" id="UP000247892"/>
    </source>
</evidence>
<dbReference type="SUPFAM" id="SSF110581">
    <property type="entry name" value="Indigoidine synthase A-like"/>
    <property type="match status" value="1"/>
</dbReference>
<comment type="catalytic activity">
    <reaction evidence="6">
        <text>D-ribose 5-phosphate + uracil = psi-UMP + H2O</text>
        <dbReference type="Rhea" id="RHEA:18337"/>
        <dbReference type="ChEBI" id="CHEBI:15377"/>
        <dbReference type="ChEBI" id="CHEBI:17568"/>
        <dbReference type="ChEBI" id="CHEBI:58380"/>
        <dbReference type="ChEBI" id="CHEBI:78346"/>
        <dbReference type="EC" id="4.2.1.70"/>
    </reaction>
</comment>
<dbReference type="EC" id="4.2.1.70" evidence="6"/>
<comment type="similarity">
    <text evidence="6">Belongs to the pseudouridine-5'-phosphate glycosidase family.</text>
</comment>
<dbReference type="EMBL" id="MASU01000007">
    <property type="protein sequence ID" value="PXY30586.1"/>
    <property type="molecule type" value="Genomic_DNA"/>
</dbReference>
<gene>
    <name evidence="6" type="primary">psuG</name>
    <name evidence="7" type="ORF">BA062_18720</name>
</gene>
<name>A0A318M726_9PSEU</name>
<keyword evidence="2 6" id="KW-0378">Hydrolase</keyword>
<evidence type="ECO:0000256" key="3">
    <source>
        <dbReference type="ARBA" id="ARBA00023211"/>
    </source>
</evidence>
<protein>
    <recommendedName>
        <fullName evidence="6">Pseudouridine-5'-phosphate glycosidase</fullName>
        <shortName evidence="6">PsiMP glycosidase</shortName>
        <ecNumber evidence="6">4.2.1.70</ecNumber>
    </recommendedName>
</protein>
<proteinExistence type="inferred from homology"/>
<dbReference type="GO" id="GO:0016798">
    <property type="term" value="F:hydrolase activity, acting on glycosyl bonds"/>
    <property type="evidence" value="ECO:0007669"/>
    <property type="project" value="UniProtKB-KW"/>
</dbReference>
<comment type="subunit">
    <text evidence="6">Homotrimer.</text>
</comment>
<keyword evidence="4 6" id="KW-0456">Lyase</keyword>
<evidence type="ECO:0000256" key="6">
    <source>
        <dbReference type="HAMAP-Rule" id="MF_01876"/>
    </source>
</evidence>
<dbReference type="PANTHER" id="PTHR42909">
    <property type="entry name" value="ZGC:136858"/>
    <property type="match status" value="1"/>
</dbReference>
<dbReference type="GO" id="GO:0046113">
    <property type="term" value="P:nucleobase catabolic process"/>
    <property type="evidence" value="ECO:0007669"/>
    <property type="project" value="UniProtKB-UniRule"/>
</dbReference>
<dbReference type="AlphaFoldDB" id="A0A318M726"/>
<keyword evidence="1 6" id="KW-0479">Metal-binding</keyword>
<evidence type="ECO:0000256" key="1">
    <source>
        <dbReference type="ARBA" id="ARBA00022723"/>
    </source>
</evidence>
<dbReference type="Gene3D" id="3.40.1790.10">
    <property type="entry name" value="Indigoidine synthase domain"/>
    <property type="match status" value="1"/>
</dbReference>
<evidence type="ECO:0000256" key="2">
    <source>
        <dbReference type="ARBA" id="ARBA00022801"/>
    </source>
</evidence>
<keyword evidence="8" id="KW-1185">Reference proteome</keyword>
<dbReference type="GO" id="GO:0046872">
    <property type="term" value="F:metal ion binding"/>
    <property type="evidence" value="ECO:0007669"/>
    <property type="project" value="UniProtKB-KW"/>
</dbReference>
<evidence type="ECO:0000256" key="5">
    <source>
        <dbReference type="ARBA" id="ARBA00023295"/>
    </source>
</evidence>
<evidence type="ECO:0000313" key="7">
    <source>
        <dbReference type="EMBL" id="PXY30586.1"/>
    </source>
</evidence>
<dbReference type="Proteomes" id="UP000247892">
    <property type="component" value="Unassembled WGS sequence"/>
</dbReference>
<organism evidence="7 8">
    <name type="scientific">Prauserella flavalba</name>
    <dbReference type="NCBI Taxonomy" id="1477506"/>
    <lineage>
        <taxon>Bacteria</taxon>
        <taxon>Bacillati</taxon>
        <taxon>Actinomycetota</taxon>
        <taxon>Actinomycetes</taxon>
        <taxon>Pseudonocardiales</taxon>
        <taxon>Pseudonocardiaceae</taxon>
        <taxon>Prauserella</taxon>
    </lineage>
</organism>
<dbReference type="InterPro" id="IPR022830">
    <property type="entry name" value="Indigdn_synthA-like"/>
</dbReference>
<feature type="binding site" evidence="6">
    <location>
        <position position="114"/>
    </location>
    <ligand>
        <name>substrate</name>
    </ligand>
</feature>
<dbReference type="Pfam" id="PF04227">
    <property type="entry name" value="Indigoidine_A"/>
    <property type="match status" value="1"/>
</dbReference>
<comment type="function">
    <text evidence="6">Catalyzes the reversible cleavage of pseudouridine 5'-phosphate (PsiMP) to ribose 5-phosphate and uracil. Functions biologically in the cleavage direction, as part of a pseudouridine degradation pathway.</text>
</comment>
<accession>A0A318M726</accession>
<keyword evidence="5 6" id="KW-0326">Glycosidase</keyword>
<feature type="active site" description="Nucleophile" evidence="6">
    <location>
        <position position="170"/>
    </location>
</feature>
<comment type="cofactor">
    <cofactor evidence="6">
        <name>Mn(2+)</name>
        <dbReference type="ChEBI" id="CHEBI:29035"/>
    </cofactor>
    <text evidence="6">Binds 1 Mn(2+) ion per subunit.</text>
</comment>
<feature type="binding site" evidence="6">
    <location>
        <position position="94"/>
    </location>
    <ligand>
        <name>substrate</name>
    </ligand>
</feature>
<dbReference type="HAMAP" id="MF_01876">
    <property type="entry name" value="PsiMP_glycosidase"/>
    <property type="match status" value="1"/>
</dbReference>
<evidence type="ECO:0000256" key="4">
    <source>
        <dbReference type="ARBA" id="ARBA00023239"/>
    </source>
</evidence>
<dbReference type="InterPro" id="IPR007342">
    <property type="entry name" value="PsuG"/>
</dbReference>
<dbReference type="OrthoDB" id="9805870at2"/>
<feature type="active site" description="Proton donor" evidence="6">
    <location>
        <position position="32"/>
    </location>
</feature>
<reference evidence="7 8" key="1">
    <citation type="submission" date="2016-07" db="EMBL/GenBank/DDBJ databases">
        <title>Draft genome sequence of Prauserella sp. YIM 121212, isolated from alkaline soil.</title>
        <authorList>
            <person name="Ruckert C."/>
            <person name="Albersmeier A."/>
            <person name="Jiang C.-L."/>
            <person name="Jiang Y."/>
            <person name="Kalinowski J."/>
            <person name="Schneider O."/>
            <person name="Winkler A."/>
            <person name="Zotchev S.B."/>
        </authorList>
    </citation>
    <scope>NUCLEOTIDE SEQUENCE [LARGE SCALE GENOMIC DNA]</scope>
    <source>
        <strain evidence="7 8">YIM 121212</strain>
    </source>
</reference>